<protein>
    <recommendedName>
        <fullName evidence="3">Phosphocarrier protein HPr</fullName>
    </recommendedName>
</protein>
<dbReference type="PROSITE" id="PS00589">
    <property type="entry name" value="PTS_HPR_SER"/>
    <property type="match status" value="1"/>
</dbReference>
<evidence type="ECO:0000259" key="6">
    <source>
        <dbReference type="PROSITE" id="PS51350"/>
    </source>
</evidence>
<name>A0ABD5E4E5_9ACTN</name>
<dbReference type="InterPro" id="IPR035895">
    <property type="entry name" value="HPr-like_sf"/>
</dbReference>
<dbReference type="AlphaFoldDB" id="A0ABD5E4E5"/>
<evidence type="ECO:0000313" key="10">
    <source>
        <dbReference type="Proteomes" id="UP001183610"/>
    </source>
</evidence>
<comment type="function">
    <text evidence="1">General (non sugar-specific) component of the phosphoenolpyruvate-dependent sugar phosphotransferase system (sugar PTS). This major carbohydrate active-transport system catalyzes the phosphorylation of incoming sugar substrates concomitantly with their translocation across the cell membrane. The phosphoryl group from phosphoenolpyruvate (PEP) is transferred to the phosphoryl carrier protein HPr by enzyme I. Phospho-HPr then transfers it to the PTS EIIA domain.</text>
</comment>
<dbReference type="CDD" id="cd00367">
    <property type="entry name" value="PTS-HPr_like"/>
    <property type="match status" value="1"/>
</dbReference>
<keyword evidence="4" id="KW-0963">Cytoplasm</keyword>
<dbReference type="EMBL" id="JAVRER010000013">
    <property type="protein sequence ID" value="MDT0416124.1"/>
    <property type="molecule type" value="Genomic_DNA"/>
</dbReference>
<evidence type="ECO:0000256" key="3">
    <source>
        <dbReference type="ARBA" id="ARBA00020422"/>
    </source>
</evidence>
<dbReference type="InterPro" id="IPR050399">
    <property type="entry name" value="HPr"/>
</dbReference>
<evidence type="ECO:0000256" key="1">
    <source>
        <dbReference type="ARBA" id="ARBA00003681"/>
    </source>
</evidence>
<dbReference type="PRINTS" id="PR00107">
    <property type="entry name" value="PHOSPHOCPHPR"/>
</dbReference>
<comment type="caution">
    <text evidence="8">The sequence shown here is derived from an EMBL/GenBank/DDBJ whole genome shotgun (WGS) entry which is preliminary data.</text>
</comment>
<dbReference type="EMBL" id="JAVRET010000010">
    <property type="protein sequence ID" value="MDT0408776.1"/>
    <property type="molecule type" value="Genomic_DNA"/>
</dbReference>
<reference evidence="8" key="2">
    <citation type="submission" date="2024-03" db="EMBL/GenBank/DDBJ databases">
        <title>30 novel species of actinomycetes from the DSMZ collection.</title>
        <authorList>
            <person name="Nouioui I."/>
        </authorList>
    </citation>
    <scope>NUCLEOTIDE SEQUENCE</scope>
    <source>
        <strain evidence="8">DSM 41982</strain>
    </source>
</reference>
<feature type="domain" description="HPr" evidence="6">
    <location>
        <begin position="1"/>
        <end position="92"/>
    </location>
</feature>
<comment type="subcellular location">
    <subcellularLocation>
        <location evidence="2">Cytoplasm</location>
    </subcellularLocation>
</comment>
<evidence type="ECO:0000256" key="5">
    <source>
        <dbReference type="ARBA" id="ARBA00022683"/>
    </source>
</evidence>
<keyword evidence="5" id="KW-0598">Phosphotransferase system</keyword>
<evidence type="ECO:0000313" key="7">
    <source>
        <dbReference type="EMBL" id="MDT0408776.1"/>
    </source>
</evidence>
<dbReference type="RefSeq" id="WP_007821302.1">
    <property type="nucleotide sequence ID" value="NZ_JAVRER010000013.1"/>
</dbReference>
<dbReference type="InterPro" id="IPR001020">
    <property type="entry name" value="PTS_HPr_His_P_site"/>
</dbReference>
<evidence type="ECO:0000256" key="4">
    <source>
        <dbReference type="ARBA" id="ARBA00022490"/>
    </source>
</evidence>
<sequence>MAERRVTVGWPEGLHARPASLFVRASTATGLPVTVAKSEGEAVNARSMLAVLGLGVQGGEEITLSAEGEGAEEALDRLAKLVAEGLQELPETV</sequence>
<dbReference type="PANTHER" id="PTHR33705:SF2">
    <property type="entry name" value="PHOSPHOCARRIER PROTEIN NPR"/>
    <property type="match status" value="1"/>
</dbReference>
<dbReference type="NCBIfam" id="TIGR01003">
    <property type="entry name" value="PTS_HPr_family"/>
    <property type="match status" value="1"/>
</dbReference>
<keyword evidence="10" id="KW-1185">Reference proteome</keyword>
<evidence type="ECO:0000313" key="8">
    <source>
        <dbReference type="EMBL" id="MDT0416124.1"/>
    </source>
</evidence>
<dbReference type="InterPro" id="IPR002114">
    <property type="entry name" value="PTS_HPr_Ser_P_site"/>
</dbReference>
<dbReference type="PANTHER" id="PTHR33705">
    <property type="entry name" value="PHOSPHOCARRIER PROTEIN HPR"/>
    <property type="match status" value="1"/>
</dbReference>
<evidence type="ECO:0000313" key="9">
    <source>
        <dbReference type="Proteomes" id="UP001183607"/>
    </source>
</evidence>
<dbReference type="Proteomes" id="UP001183607">
    <property type="component" value="Unassembled WGS sequence"/>
</dbReference>
<dbReference type="GO" id="GO:0005737">
    <property type="term" value="C:cytoplasm"/>
    <property type="evidence" value="ECO:0007669"/>
    <property type="project" value="UniProtKB-SubCell"/>
</dbReference>
<dbReference type="Proteomes" id="UP001183610">
    <property type="component" value="Unassembled WGS sequence"/>
</dbReference>
<evidence type="ECO:0000256" key="2">
    <source>
        <dbReference type="ARBA" id="ARBA00004496"/>
    </source>
</evidence>
<gene>
    <name evidence="8" type="ORF">RM574_11545</name>
    <name evidence="7" type="ORF">RM698_06875</name>
</gene>
<organism evidence="8 9">
    <name type="scientific">Streptomyces evansiae</name>
    <dbReference type="NCBI Taxonomy" id="3075535"/>
    <lineage>
        <taxon>Bacteria</taxon>
        <taxon>Bacillati</taxon>
        <taxon>Actinomycetota</taxon>
        <taxon>Actinomycetes</taxon>
        <taxon>Kitasatosporales</taxon>
        <taxon>Streptomycetaceae</taxon>
        <taxon>Streptomyces</taxon>
    </lineage>
</organism>
<proteinExistence type="predicted"/>
<dbReference type="InterPro" id="IPR000032">
    <property type="entry name" value="HPr-like"/>
</dbReference>
<reference evidence="9 10" key="1">
    <citation type="submission" date="2023-07" db="EMBL/GenBank/DDBJ databases">
        <title>30 novel species of actinomycetes from the DSMZ collection.</title>
        <authorList>
            <person name="Nouioui I."/>
        </authorList>
    </citation>
    <scope>NUCLEOTIDE SEQUENCE [LARGE SCALE GENOMIC DNA]</scope>
    <source>
        <strain evidence="7 10">DSM 41979</strain>
        <strain evidence="9">DSM 41982</strain>
    </source>
</reference>
<dbReference type="PROSITE" id="PS00369">
    <property type="entry name" value="PTS_HPR_HIS"/>
    <property type="match status" value="1"/>
</dbReference>
<dbReference type="GO" id="GO:0009401">
    <property type="term" value="P:phosphoenolpyruvate-dependent sugar phosphotransferase system"/>
    <property type="evidence" value="ECO:0007669"/>
    <property type="project" value="UniProtKB-KW"/>
</dbReference>
<accession>A0ABD5E4E5</accession>
<dbReference type="Pfam" id="PF00381">
    <property type="entry name" value="PTS-HPr"/>
    <property type="match status" value="1"/>
</dbReference>
<dbReference type="Gene3D" id="3.30.1340.10">
    <property type="entry name" value="HPr-like"/>
    <property type="match status" value="1"/>
</dbReference>
<dbReference type="SUPFAM" id="SSF55594">
    <property type="entry name" value="HPr-like"/>
    <property type="match status" value="1"/>
</dbReference>
<dbReference type="PROSITE" id="PS51350">
    <property type="entry name" value="PTS_HPR_DOM"/>
    <property type="match status" value="1"/>
</dbReference>